<dbReference type="AlphaFoldDB" id="A0A1F5AAN5"/>
<organism evidence="12 13">
    <name type="scientific">Candidatus Sediminicultor quintus</name>
    <dbReference type="NCBI Taxonomy" id="1797291"/>
    <lineage>
        <taxon>Bacteria</taxon>
        <taxon>Pseudomonadati</taxon>
        <taxon>Atribacterota</taxon>
        <taxon>Candidatus Phoenicimicrobiia</taxon>
        <taxon>Candidatus Pheonicimicrobiales</taxon>
        <taxon>Candidatus Phoenicimicrobiaceae</taxon>
        <taxon>Candidatus Sediminicultor</taxon>
    </lineage>
</organism>
<evidence type="ECO:0000256" key="8">
    <source>
        <dbReference type="ARBA" id="ARBA00023136"/>
    </source>
</evidence>
<dbReference type="GO" id="GO:0051301">
    <property type="term" value="P:cell division"/>
    <property type="evidence" value="ECO:0007669"/>
    <property type="project" value="UniProtKB-UniRule"/>
</dbReference>
<dbReference type="FunFam" id="3.40.50.300:FF:000056">
    <property type="entry name" value="Cell division ATP-binding protein FtsE"/>
    <property type="match status" value="1"/>
</dbReference>
<comment type="function">
    <text evidence="1">Part of the ABC transporter FtsEX involved in cellular division. Important for assembly or stability of the septal ring.</text>
</comment>
<dbReference type="EMBL" id="MEYH01000071">
    <property type="protein sequence ID" value="OGD14947.1"/>
    <property type="molecule type" value="Genomic_DNA"/>
</dbReference>
<dbReference type="InterPro" id="IPR015854">
    <property type="entry name" value="ABC_transpr_LolD-like"/>
</dbReference>
<protein>
    <recommendedName>
        <fullName evidence="3 10">Cell division ATP-binding protein FtsE</fullName>
    </recommendedName>
</protein>
<keyword evidence="6 10" id="KW-0547">Nucleotide-binding</keyword>
<evidence type="ECO:0000256" key="6">
    <source>
        <dbReference type="ARBA" id="ARBA00022741"/>
    </source>
</evidence>
<gene>
    <name evidence="10" type="primary">ftsE</name>
    <name evidence="12" type="ORF">A2V47_08005</name>
</gene>
<keyword evidence="8 10" id="KW-0472">Membrane</keyword>
<dbReference type="PROSITE" id="PS00211">
    <property type="entry name" value="ABC_TRANSPORTER_1"/>
    <property type="match status" value="1"/>
</dbReference>
<dbReference type="GO" id="GO:0005524">
    <property type="term" value="F:ATP binding"/>
    <property type="evidence" value="ECO:0007669"/>
    <property type="project" value="UniProtKB-UniRule"/>
</dbReference>
<evidence type="ECO:0000256" key="9">
    <source>
        <dbReference type="ARBA" id="ARBA00023306"/>
    </source>
</evidence>
<evidence type="ECO:0000259" key="11">
    <source>
        <dbReference type="PROSITE" id="PS50893"/>
    </source>
</evidence>
<dbReference type="Proteomes" id="UP000177701">
    <property type="component" value="Unassembled WGS sequence"/>
</dbReference>
<evidence type="ECO:0000256" key="10">
    <source>
        <dbReference type="RuleBase" id="RU365094"/>
    </source>
</evidence>
<evidence type="ECO:0000256" key="1">
    <source>
        <dbReference type="ARBA" id="ARBA00002579"/>
    </source>
</evidence>
<evidence type="ECO:0000256" key="4">
    <source>
        <dbReference type="ARBA" id="ARBA00022475"/>
    </source>
</evidence>
<keyword evidence="9 10" id="KW-0131">Cell cycle</keyword>
<dbReference type="InterPro" id="IPR017871">
    <property type="entry name" value="ABC_transporter-like_CS"/>
</dbReference>
<dbReference type="GO" id="GO:0016887">
    <property type="term" value="F:ATP hydrolysis activity"/>
    <property type="evidence" value="ECO:0007669"/>
    <property type="project" value="InterPro"/>
</dbReference>
<accession>A0A1F5AAN5</accession>
<dbReference type="SUPFAM" id="SSF52540">
    <property type="entry name" value="P-loop containing nucleoside triphosphate hydrolases"/>
    <property type="match status" value="1"/>
</dbReference>
<dbReference type="SMART" id="SM00382">
    <property type="entry name" value="AAA"/>
    <property type="match status" value="1"/>
</dbReference>
<dbReference type="GO" id="GO:0022857">
    <property type="term" value="F:transmembrane transporter activity"/>
    <property type="evidence" value="ECO:0007669"/>
    <property type="project" value="TreeGrafter"/>
</dbReference>
<dbReference type="Pfam" id="PF00005">
    <property type="entry name" value="ABC_tran"/>
    <property type="match status" value="1"/>
</dbReference>
<dbReference type="InterPro" id="IPR027417">
    <property type="entry name" value="P-loop_NTPase"/>
</dbReference>
<comment type="subunit">
    <text evidence="10">Homodimer. Forms a membrane-associated complex with FtsX.</text>
</comment>
<keyword evidence="7 10" id="KW-0067">ATP-binding</keyword>
<evidence type="ECO:0000313" key="12">
    <source>
        <dbReference type="EMBL" id="OGD14947.1"/>
    </source>
</evidence>
<dbReference type="GO" id="GO:0005886">
    <property type="term" value="C:plasma membrane"/>
    <property type="evidence" value="ECO:0007669"/>
    <property type="project" value="UniProtKB-SubCell"/>
</dbReference>
<evidence type="ECO:0000256" key="2">
    <source>
        <dbReference type="ARBA" id="ARBA00005417"/>
    </source>
</evidence>
<feature type="domain" description="ABC transporter" evidence="11">
    <location>
        <begin position="2"/>
        <end position="223"/>
    </location>
</feature>
<dbReference type="PANTHER" id="PTHR24220:SF470">
    <property type="entry name" value="CELL DIVISION ATP-BINDING PROTEIN FTSE"/>
    <property type="match status" value="1"/>
</dbReference>
<dbReference type="InterPro" id="IPR005286">
    <property type="entry name" value="Cell_div_FtsE"/>
</dbReference>
<comment type="similarity">
    <text evidence="2 10">Belongs to the ABC transporter superfamily.</text>
</comment>
<evidence type="ECO:0000313" key="13">
    <source>
        <dbReference type="Proteomes" id="UP000177701"/>
    </source>
</evidence>
<dbReference type="NCBIfam" id="TIGR02673">
    <property type="entry name" value="FtsE"/>
    <property type="match status" value="1"/>
</dbReference>
<dbReference type="PANTHER" id="PTHR24220">
    <property type="entry name" value="IMPORT ATP-BINDING PROTEIN"/>
    <property type="match status" value="1"/>
</dbReference>
<dbReference type="Gene3D" id="3.40.50.300">
    <property type="entry name" value="P-loop containing nucleotide triphosphate hydrolases"/>
    <property type="match status" value="1"/>
</dbReference>
<evidence type="ECO:0000256" key="7">
    <source>
        <dbReference type="ARBA" id="ARBA00022840"/>
    </source>
</evidence>
<evidence type="ECO:0000256" key="3">
    <source>
        <dbReference type="ARBA" id="ARBA00020019"/>
    </source>
</evidence>
<dbReference type="STRING" id="1797291.A2V47_08005"/>
<evidence type="ECO:0000256" key="5">
    <source>
        <dbReference type="ARBA" id="ARBA00022618"/>
    </source>
</evidence>
<proteinExistence type="inferred from homology"/>
<dbReference type="PROSITE" id="PS50893">
    <property type="entry name" value="ABC_TRANSPORTER_2"/>
    <property type="match status" value="1"/>
</dbReference>
<comment type="caution">
    <text evidence="12">The sequence shown here is derived from an EMBL/GenBank/DDBJ whole genome shotgun (WGS) entry which is preliminary data.</text>
</comment>
<name>A0A1F5AAN5_9BACT</name>
<sequence>MIRMFHVDKNYPNKIQALRDINIHIKKGEFVFLVGATGAGKSTFLKLIYRGIVPTKGQVIVDGINIARLKPGYIPYLRRNIGIVFQDFKLLYDRMVCENISFGLKAVGATNFEIRQQVKKVLNLVGLENKRKIKPHLLSGGEQQKLCIARAIANEPLILLTDEPTGNLDPYTSWEIMKLLFHINIRGTTIIMASHDKLMVDKAKKRVVRLERGRIIEDTQRGIY</sequence>
<comment type="subcellular location">
    <subcellularLocation>
        <location evidence="10">Cell membrane</location>
        <topology evidence="10">Peripheral membrane protein</topology>
        <orientation evidence="10">Cytoplasmic side</orientation>
    </subcellularLocation>
</comment>
<dbReference type="InterPro" id="IPR003439">
    <property type="entry name" value="ABC_transporter-like_ATP-bd"/>
</dbReference>
<keyword evidence="5 10" id="KW-0132">Cell division</keyword>
<keyword evidence="4 10" id="KW-1003">Cell membrane</keyword>
<reference evidence="12 13" key="1">
    <citation type="journal article" date="2016" name="Nat. Commun.">
        <title>Thousands of microbial genomes shed light on interconnected biogeochemical processes in an aquifer system.</title>
        <authorList>
            <person name="Anantharaman K."/>
            <person name="Brown C.T."/>
            <person name="Hug L.A."/>
            <person name="Sharon I."/>
            <person name="Castelle C.J."/>
            <person name="Probst A.J."/>
            <person name="Thomas B.C."/>
            <person name="Singh A."/>
            <person name="Wilkins M.J."/>
            <person name="Karaoz U."/>
            <person name="Brodie E.L."/>
            <person name="Williams K.H."/>
            <person name="Hubbard S.S."/>
            <person name="Banfield J.F."/>
        </authorList>
    </citation>
    <scope>NUCLEOTIDE SEQUENCE [LARGE SCALE GENOMIC DNA]</scope>
</reference>
<dbReference type="InterPro" id="IPR003593">
    <property type="entry name" value="AAA+_ATPase"/>
</dbReference>